<dbReference type="Pfam" id="PF02626">
    <property type="entry name" value="CT_A_B"/>
    <property type="match status" value="1"/>
</dbReference>
<protein>
    <submittedName>
        <fullName evidence="5">Biotin-dependent carboxyltransferase family protein</fullName>
    </submittedName>
</protein>
<keyword evidence="3" id="KW-0067">ATP-binding</keyword>
<evidence type="ECO:0000259" key="4">
    <source>
        <dbReference type="SMART" id="SM00797"/>
    </source>
</evidence>
<dbReference type="SUPFAM" id="SSF50891">
    <property type="entry name" value="Cyclophilin-like"/>
    <property type="match status" value="1"/>
</dbReference>
<name>A0ABW5NLT7_9SPHI</name>
<keyword evidence="1" id="KW-0547">Nucleotide-binding</keyword>
<reference evidence="6" key="1">
    <citation type="journal article" date="2019" name="Int. J. Syst. Evol. Microbiol.">
        <title>The Global Catalogue of Microorganisms (GCM) 10K type strain sequencing project: providing services to taxonomists for standard genome sequencing and annotation.</title>
        <authorList>
            <consortium name="The Broad Institute Genomics Platform"/>
            <consortium name="The Broad Institute Genome Sequencing Center for Infectious Disease"/>
            <person name="Wu L."/>
            <person name="Ma J."/>
        </authorList>
    </citation>
    <scope>NUCLEOTIDE SEQUENCE [LARGE SCALE GENOMIC DNA]</scope>
    <source>
        <strain evidence="6">KCTC 42248</strain>
    </source>
</reference>
<feature type="domain" description="Carboxyltransferase" evidence="4">
    <location>
        <begin position="24"/>
        <end position="317"/>
    </location>
</feature>
<organism evidence="5 6">
    <name type="scientific">Sphingobacterium corticis</name>
    <dbReference type="NCBI Taxonomy" id="1812823"/>
    <lineage>
        <taxon>Bacteria</taxon>
        <taxon>Pseudomonadati</taxon>
        <taxon>Bacteroidota</taxon>
        <taxon>Sphingobacteriia</taxon>
        <taxon>Sphingobacteriales</taxon>
        <taxon>Sphingobacteriaceae</taxon>
        <taxon>Sphingobacterium</taxon>
    </lineage>
</organism>
<evidence type="ECO:0000256" key="1">
    <source>
        <dbReference type="ARBA" id="ARBA00022741"/>
    </source>
</evidence>
<dbReference type="Proteomes" id="UP001597393">
    <property type="component" value="Unassembled WGS sequence"/>
</dbReference>
<accession>A0ABW5NLT7</accession>
<keyword evidence="2" id="KW-0378">Hydrolase</keyword>
<dbReference type="SMART" id="SM00797">
    <property type="entry name" value="AHS2"/>
    <property type="match status" value="1"/>
</dbReference>
<dbReference type="NCBIfam" id="TIGR00724">
    <property type="entry name" value="urea_amlyse_rel"/>
    <property type="match status" value="1"/>
</dbReference>
<evidence type="ECO:0000313" key="5">
    <source>
        <dbReference type="EMBL" id="MFD2599696.1"/>
    </source>
</evidence>
<sequence length="332" mass="36401">MAIRIHKSGMFTTAQDLGRTQFLSSGVPQSGAMDSYSARMANLALNNDADAATLEFTYGGAEIEITEDLLIAYSGDGAKWKLGKESLPTNRPIALKKGDHIKLAPTSSGSRTYLATASGWDVPEVMGSRSTYLSAKFGGLDGRLIASEDQLKAKQPSDFQKNMLKYLLSQKRIYTNWCVTSGAHSASNPQTIRVTRGPEAGWFCDDEWRKWLANPFTVDRQSNRMGYTLKGSTIKKNDTNQELLSSAVSFGTIQITGSGLPILLMADCQTTGGYPRIAQVATVDLPICGQMKPGDQLIFKEITLIEAEKLYLAQESDFVAVKRAVNLKYEWI</sequence>
<dbReference type="InterPro" id="IPR052708">
    <property type="entry name" value="PxpC"/>
</dbReference>
<dbReference type="InterPro" id="IPR003778">
    <property type="entry name" value="CT_A_B"/>
</dbReference>
<dbReference type="PANTHER" id="PTHR43309:SF5">
    <property type="entry name" value="5-OXOPROLINASE SUBUNIT C"/>
    <property type="match status" value="1"/>
</dbReference>
<proteinExistence type="predicted"/>
<evidence type="ECO:0000256" key="2">
    <source>
        <dbReference type="ARBA" id="ARBA00022801"/>
    </source>
</evidence>
<evidence type="ECO:0000313" key="6">
    <source>
        <dbReference type="Proteomes" id="UP001597393"/>
    </source>
</evidence>
<evidence type="ECO:0000256" key="3">
    <source>
        <dbReference type="ARBA" id="ARBA00022840"/>
    </source>
</evidence>
<dbReference type="Gene3D" id="2.40.100.10">
    <property type="entry name" value="Cyclophilin-like"/>
    <property type="match status" value="1"/>
</dbReference>
<dbReference type="InterPro" id="IPR029000">
    <property type="entry name" value="Cyclophilin-like_dom_sf"/>
</dbReference>
<dbReference type="RefSeq" id="WP_380869823.1">
    <property type="nucleotide sequence ID" value="NZ_JBHUMA010000006.1"/>
</dbReference>
<gene>
    <name evidence="5" type="ORF">ACFSQ3_12115</name>
</gene>
<comment type="caution">
    <text evidence="5">The sequence shown here is derived from an EMBL/GenBank/DDBJ whole genome shotgun (WGS) entry which is preliminary data.</text>
</comment>
<dbReference type="EMBL" id="JBHUMA010000006">
    <property type="protein sequence ID" value="MFD2599696.1"/>
    <property type="molecule type" value="Genomic_DNA"/>
</dbReference>
<keyword evidence="6" id="KW-1185">Reference proteome</keyword>
<dbReference type="PANTHER" id="PTHR43309">
    <property type="entry name" value="5-OXOPROLINASE SUBUNIT C"/>
    <property type="match status" value="1"/>
</dbReference>